<name>I1CQU0_RHIO9</name>
<dbReference type="GeneID" id="93622496"/>
<evidence type="ECO:0000313" key="2">
    <source>
        <dbReference type="Proteomes" id="UP000009138"/>
    </source>
</evidence>
<dbReference type="AlphaFoldDB" id="I1CQU0"/>
<accession>I1CQU0</accession>
<dbReference type="OrthoDB" id="2162994at2759"/>
<proteinExistence type="predicted"/>
<evidence type="ECO:0000313" key="1">
    <source>
        <dbReference type="EMBL" id="EIE90820.1"/>
    </source>
</evidence>
<organism evidence="1 2">
    <name type="scientific">Rhizopus delemar (strain RA 99-880 / ATCC MYA-4621 / FGSC 9543 / NRRL 43880)</name>
    <name type="common">Mucormycosis agent</name>
    <name type="synonym">Rhizopus arrhizus var. delemar</name>
    <dbReference type="NCBI Taxonomy" id="246409"/>
    <lineage>
        <taxon>Eukaryota</taxon>
        <taxon>Fungi</taxon>
        <taxon>Fungi incertae sedis</taxon>
        <taxon>Mucoromycota</taxon>
        <taxon>Mucoromycotina</taxon>
        <taxon>Mucoromycetes</taxon>
        <taxon>Mucorales</taxon>
        <taxon>Mucorineae</taxon>
        <taxon>Rhizopodaceae</taxon>
        <taxon>Rhizopus</taxon>
    </lineage>
</organism>
<dbReference type="EMBL" id="CH476747">
    <property type="protein sequence ID" value="EIE90820.1"/>
    <property type="molecule type" value="Genomic_DNA"/>
</dbReference>
<sequence length="54" mass="6261">MKLKGISLFDLIHPEEMDLAKKDLYQFMRSKLLAGSVTKCRLKDYSQVCDQPVE</sequence>
<dbReference type="RefSeq" id="XP_067526216.1">
    <property type="nucleotide sequence ID" value="XM_067670115.1"/>
</dbReference>
<keyword evidence="2" id="KW-1185">Reference proteome</keyword>
<gene>
    <name evidence="1" type="ORF">RO3G_15531</name>
</gene>
<dbReference type="Proteomes" id="UP000009138">
    <property type="component" value="Unassembled WGS sequence"/>
</dbReference>
<dbReference type="InParanoid" id="I1CQU0"/>
<protein>
    <submittedName>
        <fullName evidence="1">Uncharacterized protein</fullName>
    </submittedName>
</protein>
<dbReference type="VEuPathDB" id="FungiDB:RO3G_15531"/>
<reference evidence="1 2" key="1">
    <citation type="journal article" date="2009" name="PLoS Genet.">
        <title>Genomic analysis of the basal lineage fungus Rhizopus oryzae reveals a whole-genome duplication.</title>
        <authorList>
            <person name="Ma L.-J."/>
            <person name="Ibrahim A.S."/>
            <person name="Skory C."/>
            <person name="Grabherr M.G."/>
            <person name="Burger G."/>
            <person name="Butler M."/>
            <person name="Elias M."/>
            <person name="Idnurm A."/>
            <person name="Lang B.F."/>
            <person name="Sone T."/>
            <person name="Abe A."/>
            <person name="Calvo S.E."/>
            <person name="Corrochano L.M."/>
            <person name="Engels R."/>
            <person name="Fu J."/>
            <person name="Hansberg W."/>
            <person name="Kim J.-M."/>
            <person name="Kodira C.D."/>
            <person name="Koehrsen M.J."/>
            <person name="Liu B."/>
            <person name="Miranda-Saavedra D."/>
            <person name="O'Leary S."/>
            <person name="Ortiz-Castellanos L."/>
            <person name="Poulter R."/>
            <person name="Rodriguez-Romero J."/>
            <person name="Ruiz-Herrera J."/>
            <person name="Shen Y.-Q."/>
            <person name="Zeng Q."/>
            <person name="Galagan J."/>
            <person name="Birren B.W."/>
            <person name="Cuomo C.A."/>
            <person name="Wickes B.L."/>
        </authorList>
    </citation>
    <scope>NUCLEOTIDE SEQUENCE [LARGE SCALE GENOMIC DNA]</scope>
    <source>
        <strain evidence="2">RA 99-880 / ATCC MYA-4621 / FGSC 9543 / NRRL 43880</strain>
    </source>
</reference>